<protein>
    <recommendedName>
        <fullName evidence="1">BTB domain-containing protein</fullName>
    </recommendedName>
</protein>
<sequence length="347" mass="38554">MDEVEAEQEVQGEGVFETECLTLHPNGDAVLVVPGRNASPTKEFLVSSGVLSVASDYFKSLFSPDFNEGSETQRGNRPRIPLEGDDPEAMQVILSILYFQNHTRYEALEPRELAAIAVQTDKYDCARALKPWISVWLAVDGNQTAEDLGLLLSAAYFFRAPGALKQISSLAIRKVGFDIVSSWPNQEITSLLPPELTATVDDRIQLLLSRLHGILQAGEESLQGNSRGFEMTGRMCLQCGRRHPETAKKCHPCSNNVLYPEYCTSQSRVCEYFSIMRQKGLWPSVVPFKRLAAADLAKQLELAACDCRHTCKASHCPLRVELESISRTVNRTVQHVKGITFEDFSSA</sequence>
<dbReference type="EMBL" id="JAGPXD010000001">
    <property type="protein sequence ID" value="KAH7377089.1"/>
    <property type="molecule type" value="Genomic_DNA"/>
</dbReference>
<evidence type="ECO:0000259" key="1">
    <source>
        <dbReference type="PROSITE" id="PS50097"/>
    </source>
</evidence>
<dbReference type="Gene3D" id="3.30.710.10">
    <property type="entry name" value="Potassium Channel Kv1.1, Chain A"/>
    <property type="match status" value="1"/>
</dbReference>
<name>A0A8K0XA25_9PEZI</name>
<reference evidence="2" key="1">
    <citation type="journal article" date="2021" name="Nat. Commun.">
        <title>Genetic determinants of endophytism in the Arabidopsis root mycobiome.</title>
        <authorList>
            <person name="Mesny F."/>
            <person name="Miyauchi S."/>
            <person name="Thiergart T."/>
            <person name="Pickel B."/>
            <person name="Atanasova L."/>
            <person name="Karlsson M."/>
            <person name="Huettel B."/>
            <person name="Barry K.W."/>
            <person name="Haridas S."/>
            <person name="Chen C."/>
            <person name="Bauer D."/>
            <person name="Andreopoulos W."/>
            <person name="Pangilinan J."/>
            <person name="LaButti K."/>
            <person name="Riley R."/>
            <person name="Lipzen A."/>
            <person name="Clum A."/>
            <person name="Drula E."/>
            <person name="Henrissat B."/>
            <person name="Kohler A."/>
            <person name="Grigoriev I.V."/>
            <person name="Martin F.M."/>
            <person name="Hacquard S."/>
        </authorList>
    </citation>
    <scope>NUCLEOTIDE SEQUENCE</scope>
    <source>
        <strain evidence="2">MPI-CAGE-AT-0016</strain>
    </source>
</reference>
<organism evidence="2 3">
    <name type="scientific">Plectosphaerella cucumerina</name>
    <dbReference type="NCBI Taxonomy" id="40658"/>
    <lineage>
        <taxon>Eukaryota</taxon>
        <taxon>Fungi</taxon>
        <taxon>Dikarya</taxon>
        <taxon>Ascomycota</taxon>
        <taxon>Pezizomycotina</taxon>
        <taxon>Sordariomycetes</taxon>
        <taxon>Hypocreomycetidae</taxon>
        <taxon>Glomerellales</taxon>
        <taxon>Plectosphaerellaceae</taxon>
        <taxon>Plectosphaerella</taxon>
    </lineage>
</organism>
<dbReference type="OrthoDB" id="5326346at2759"/>
<dbReference type="Pfam" id="PF00651">
    <property type="entry name" value="BTB"/>
    <property type="match status" value="1"/>
</dbReference>
<dbReference type="Proteomes" id="UP000813385">
    <property type="component" value="Unassembled WGS sequence"/>
</dbReference>
<accession>A0A8K0XA25</accession>
<proteinExistence type="predicted"/>
<dbReference type="InterPro" id="IPR011333">
    <property type="entry name" value="SKP1/BTB/POZ_sf"/>
</dbReference>
<dbReference type="SUPFAM" id="SSF54695">
    <property type="entry name" value="POZ domain"/>
    <property type="match status" value="1"/>
</dbReference>
<keyword evidence="3" id="KW-1185">Reference proteome</keyword>
<comment type="caution">
    <text evidence="2">The sequence shown here is derived from an EMBL/GenBank/DDBJ whole genome shotgun (WGS) entry which is preliminary data.</text>
</comment>
<dbReference type="InterPro" id="IPR000210">
    <property type="entry name" value="BTB/POZ_dom"/>
</dbReference>
<dbReference type="PROSITE" id="PS50097">
    <property type="entry name" value="BTB"/>
    <property type="match status" value="1"/>
</dbReference>
<gene>
    <name evidence="2" type="ORF">B0T11DRAFT_273437</name>
</gene>
<evidence type="ECO:0000313" key="3">
    <source>
        <dbReference type="Proteomes" id="UP000813385"/>
    </source>
</evidence>
<feature type="domain" description="BTB" evidence="1">
    <location>
        <begin position="27"/>
        <end position="98"/>
    </location>
</feature>
<evidence type="ECO:0000313" key="2">
    <source>
        <dbReference type="EMBL" id="KAH7377089.1"/>
    </source>
</evidence>
<dbReference type="AlphaFoldDB" id="A0A8K0XA25"/>
<dbReference type="CDD" id="cd18186">
    <property type="entry name" value="BTB_POZ_ZBTB_KLHL-like"/>
    <property type="match status" value="1"/>
</dbReference>